<dbReference type="EMBL" id="JBHSNF010000002">
    <property type="protein sequence ID" value="MFC5526561.1"/>
    <property type="molecule type" value="Genomic_DNA"/>
</dbReference>
<comment type="caution">
    <text evidence="3">The sequence shown here is derived from an EMBL/GenBank/DDBJ whole genome shotgun (WGS) entry which is preliminary data.</text>
</comment>
<organism evidence="3 4">
    <name type="scientific">Rhodanobacter ginsengisoli</name>
    <dbReference type="NCBI Taxonomy" id="418646"/>
    <lineage>
        <taxon>Bacteria</taxon>
        <taxon>Pseudomonadati</taxon>
        <taxon>Pseudomonadota</taxon>
        <taxon>Gammaproteobacteria</taxon>
        <taxon>Lysobacterales</taxon>
        <taxon>Rhodanobacteraceae</taxon>
        <taxon>Rhodanobacter</taxon>
    </lineage>
</organism>
<dbReference type="InterPro" id="IPR010994">
    <property type="entry name" value="RuvA_2-like"/>
</dbReference>
<dbReference type="PANTHER" id="PTHR21180">
    <property type="entry name" value="ENDONUCLEASE/EXONUCLEASE/PHOSPHATASE FAMILY DOMAIN-CONTAINING PROTEIN 1"/>
    <property type="match status" value="1"/>
</dbReference>
<feature type="signal peptide" evidence="2">
    <location>
        <begin position="1"/>
        <end position="22"/>
    </location>
</feature>
<dbReference type="SUPFAM" id="SSF47781">
    <property type="entry name" value="RuvA domain 2-like"/>
    <property type="match status" value="1"/>
</dbReference>
<reference evidence="4" key="1">
    <citation type="journal article" date="2019" name="Int. J. Syst. Evol. Microbiol.">
        <title>The Global Catalogue of Microorganisms (GCM) 10K type strain sequencing project: providing services to taxonomists for standard genome sequencing and annotation.</title>
        <authorList>
            <consortium name="The Broad Institute Genomics Platform"/>
            <consortium name="The Broad Institute Genome Sequencing Center for Infectious Disease"/>
            <person name="Wu L."/>
            <person name="Ma J."/>
        </authorList>
    </citation>
    <scope>NUCLEOTIDE SEQUENCE [LARGE SCALE GENOMIC DNA]</scope>
    <source>
        <strain evidence="4">CGMCC 1.16619</strain>
    </source>
</reference>
<protein>
    <submittedName>
        <fullName evidence="3">ComEA family DNA-binding protein</fullName>
    </submittedName>
</protein>
<proteinExistence type="predicted"/>
<accession>A0ABW0QNL0</accession>
<dbReference type="Gene3D" id="1.10.150.280">
    <property type="entry name" value="AF1531-like domain"/>
    <property type="match status" value="1"/>
</dbReference>
<evidence type="ECO:0000313" key="3">
    <source>
        <dbReference type="EMBL" id="MFC5526561.1"/>
    </source>
</evidence>
<dbReference type="RefSeq" id="WP_377320339.1">
    <property type="nucleotide sequence ID" value="NZ_JBHSNF010000002.1"/>
</dbReference>
<feature type="region of interest" description="Disordered" evidence="1">
    <location>
        <begin position="89"/>
        <end position="115"/>
    </location>
</feature>
<evidence type="ECO:0000256" key="1">
    <source>
        <dbReference type="SAM" id="MobiDB-lite"/>
    </source>
</evidence>
<dbReference type="InterPro" id="IPR004509">
    <property type="entry name" value="Competence_ComEA_HhH"/>
</dbReference>
<evidence type="ECO:0000313" key="4">
    <source>
        <dbReference type="Proteomes" id="UP001596114"/>
    </source>
</evidence>
<dbReference type="Proteomes" id="UP001596114">
    <property type="component" value="Unassembled WGS sequence"/>
</dbReference>
<keyword evidence="2" id="KW-0732">Signal</keyword>
<gene>
    <name evidence="3" type="ORF">ACFPPA_12530</name>
</gene>
<dbReference type="GO" id="GO:0003677">
    <property type="term" value="F:DNA binding"/>
    <property type="evidence" value="ECO:0007669"/>
    <property type="project" value="UniProtKB-KW"/>
</dbReference>
<dbReference type="PANTHER" id="PTHR21180:SF32">
    <property type="entry name" value="ENDONUCLEASE_EXONUCLEASE_PHOSPHATASE FAMILY DOMAIN-CONTAINING PROTEIN 1"/>
    <property type="match status" value="1"/>
</dbReference>
<keyword evidence="4" id="KW-1185">Reference proteome</keyword>
<feature type="chain" id="PRO_5046713984" evidence="2">
    <location>
        <begin position="23"/>
        <end position="115"/>
    </location>
</feature>
<evidence type="ECO:0000256" key="2">
    <source>
        <dbReference type="SAM" id="SignalP"/>
    </source>
</evidence>
<name>A0ABW0QNL0_9GAMM</name>
<dbReference type="InterPro" id="IPR051675">
    <property type="entry name" value="Endo/Exo/Phosphatase_dom_1"/>
</dbReference>
<sequence length="115" mass="12110">MFHRLAALAFALTLGMPALLLAATPVNVNQADATTIAKSLDGIGQSRAEAIVAWRDAHGPFKKADDLHHVKGIGKATIERNRSAILLADSTPEAVARPHAPTKTAHKSSKTAAEQ</sequence>
<keyword evidence="3" id="KW-0238">DNA-binding</keyword>
<dbReference type="NCBIfam" id="TIGR00426">
    <property type="entry name" value="competence protein ComEA helix-hairpin-helix repeat region"/>
    <property type="match status" value="1"/>
</dbReference>
<dbReference type="Pfam" id="PF12836">
    <property type="entry name" value="HHH_3"/>
    <property type="match status" value="1"/>
</dbReference>